<name>A0A5E8CJ43_9ZZZZ</name>
<proteinExistence type="predicted"/>
<organism evidence="1">
    <name type="scientific">seawater metagenome</name>
    <dbReference type="NCBI Taxonomy" id="1561972"/>
    <lineage>
        <taxon>unclassified sequences</taxon>
        <taxon>metagenomes</taxon>
        <taxon>ecological metagenomes</taxon>
    </lineage>
</organism>
<dbReference type="EMBL" id="CABVLZ010000004">
    <property type="protein sequence ID" value="VVU95413.1"/>
    <property type="molecule type" value="Genomic_DNA"/>
</dbReference>
<accession>A0A5E8CJ43</accession>
<gene>
    <name evidence="1" type="ORF">CPAV1605_1164</name>
</gene>
<dbReference type="AlphaFoldDB" id="A0A5E8CJ43"/>
<sequence>MTFTTSNIFCKGYQILPLRKFRSTQGVKFNEINPIDLPGIDGVDTVNHEPYVQSPPSIILEKEFIKRPWYKHNGQNDMLLTLQGTRFVDLYNPETKEKTSFIVMPDKIYINNKLYYDGPAILNWKAGVYHRVVSGDLGSISINFAKRDKSFDTNTEFNIYKLDELIGESECIRRGTDDQNNNKFVINDVKLLNLLQE</sequence>
<protein>
    <submittedName>
        <fullName evidence="1">Uncharacterized protein</fullName>
    </submittedName>
</protein>
<evidence type="ECO:0000313" key="1">
    <source>
        <dbReference type="EMBL" id="VVU95413.1"/>
    </source>
</evidence>
<reference evidence="1" key="1">
    <citation type="submission" date="2019-09" db="EMBL/GenBank/DDBJ databases">
        <authorList>
            <person name="Needham M D."/>
        </authorList>
    </citation>
    <scope>NUCLEOTIDE SEQUENCE</scope>
</reference>